<protein>
    <submittedName>
        <fullName evidence="1">Uncharacterized protein</fullName>
    </submittedName>
</protein>
<organism evidence="1 2">
    <name type="scientific">Rhododendron molle</name>
    <name type="common">Chinese azalea</name>
    <name type="synonym">Azalea mollis</name>
    <dbReference type="NCBI Taxonomy" id="49168"/>
    <lineage>
        <taxon>Eukaryota</taxon>
        <taxon>Viridiplantae</taxon>
        <taxon>Streptophyta</taxon>
        <taxon>Embryophyta</taxon>
        <taxon>Tracheophyta</taxon>
        <taxon>Spermatophyta</taxon>
        <taxon>Magnoliopsida</taxon>
        <taxon>eudicotyledons</taxon>
        <taxon>Gunneridae</taxon>
        <taxon>Pentapetalae</taxon>
        <taxon>asterids</taxon>
        <taxon>Ericales</taxon>
        <taxon>Ericaceae</taxon>
        <taxon>Ericoideae</taxon>
        <taxon>Rhodoreae</taxon>
        <taxon>Rhododendron</taxon>
    </lineage>
</organism>
<accession>A0ACC0NH43</accession>
<name>A0ACC0NH43_RHOML</name>
<comment type="caution">
    <text evidence="1">The sequence shown here is derived from an EMBL/GenBank/DDBJ whole genome shotgun (WGS) entry which is preliminary data.</text>
</comment>
<proteinExistence type="predicted"/>
<evidence type="ECO:0000313" key="2">
    <source>
        <dbReference type="Proteomes" id="UP001062846"/>
    </source>
</evidence>
<reference evidence="1" key="1">
    <citation type="submission" date="2022-02" db="EMBL/GenBank/DDBJ databases">
        <title>Plant Genome Project.</title>
        <authorList>
            <person name="Zhang R.-G."/>
        </authorList>
    </citation>
    <scope>NUCLEOTIDE SEQUENCE</scope>
    <source>
        <strain evidence="1">AT1</strain>
    </source>
</reference>
<keyword evidence="2" id="KW-1185">Reference proteome</keyword>
<dbReference type="EMBL" id="CM046393">
    <property type="protein sequence ID" value="KAI8552331.1"/>
    <property type="molecule type" value="Genomic_DNA"/>
</dbReference>
<gene>
    <name evidence="1" type="ORF">RHMOL_Rhmol06G0258200</name>
</gene>
<sequence length="78" mass="8664">MQLAGWTESYFADSFLLRNLDQELSKLAFSRLTKIDCKDTHPAHGLAKRAILSSTTSTAAQGIPFWIGATINLHILFL</sequence>
<evidence type="ECO:0000313" key="1">
    <source>
        <dbReference type="EMBL" id="KAI8552331.1"/>
    </source>
</evidence>
<dbReference type="Proteomes" id="UP001062846">
    <property type="component" value="Chromosome 6"/>
</dbReference>